<dbReference type="EC" id="3.2.1.51" evidence="4"/>
<gene>
    <name evidence="4" type="ORF">HNQ39_001204</name>
</gene>
<dbReference type="Gene3D" id="1.50.10.10">
    <property type="match status" value="1"/>
</dbReference>
<dbReference type="Pfam" id="PF21307">
    <property type="entry name" value="Glyco_hydro_95_C"/>
    <property type="match status" value="1"/>
</dbReference>
<comment type="caution">
    <text evidence="4">The sequence shown here is derived from an EMBL/GenBank/DDBJ whole genome shotgun (WGS) entry which is preliminary data.</text>
</comment>
<feature type="domain" description="Glycosyl hydrolase family 95 catalytic" evidence="3">
    <location>
        <begin position="263"/>
        <end position="661"/>
    </location>
</feature>
<keyword evidence="4" id="KW-0378">Hydrolase</keyword>
<accession>A0A7W9W6C8</accession>
<dbReference type="InterPro" id="IPR012341">
    <property type="entry name" value="6hp_glycosidase-like_sf"/>
</dbReference>
<evidence type="ECO:0000313" key="5">
    <source>
        <dbReference type="Proteomes" id="UP000520814"/>
    </source>
</evidence>
<organism evidence="4 5">
    <name type="scientific">Armatimonas rosea</name>
    <dbReference type="NCBI Taxonomy" id="685828"/>
    <lineage>
        <taxon>Bacteria</taxon>
        <taxon>Bacillati</taxon>
        <taxon>Armatimonadota</taxon>
        <taxon>Armatimonadia</taxon>
        <taxon>Armatimonadales</taxon>
        <taxon>Armatimonadaceae</taxon>
        <taxon>Armatimonas</taxon>
    </lineage>
</organism>
<dbReference type="InterPro" id="IPR008928">
    <property type="entry name" value="6-hairpin_glycosidase_sf"/>
</dbReference>
<dbReference type="RefSeq" id="WP_184193044.1">
    <property type="nucleotide sequence ID" value="NZ_JACHGW010000001.1"/>
</dbReference>
<sequence length="743" mass="82908">MQETTLWYEQPAADWNAALPVGNGRLGAMVFGGIEHERIQLNEESLWDGYAQDRHNPKAKAALPEVRKLIFAGKHHEAEALCKDALLGVPERIHSYQSLGDLFIEQALPGPTKNYRRALDLDTAVASTAFTAKSTRFTREVFASAPDDVLIVRFHTDTPESLNLKIRLTRAAKDANQTLEVKATGRDSLALRGQLERDGKGLHFACFVRARVEGGLVKATDDTIQIVDATVVTLFLTARTSWQGRNPEDAQTTLETAFHRPTSELQARHQVEHQRLFRRVAFSLPSAHPKLPTDQRLTLHSDDPGLAALYFHYGRYLLIASSRPENLPANLQGLWCEHMKAPWNSDYHTNINLQMNYWPAEVTSLSDCHEALFAYTESLVAPGKELVQKHYGLKRGWVVHHLSDIFGFVAPADGIWGLWPMGAAWLCQHLFEHWRFAPEKQKHLKRIYPTLKGAAEFLLDFAVTGPKGKLTLCPSQSPENKFRTKSGEESWFTYGATMDLQITRECWENTLAVAQLLSIDDGFQQELERALNRLAPLCVSPRDGRLQEWQEDYDEPEPGHRHISHAYGFYPGNAITLRGTPELAEALKKTITARLAHGGGHTGWSRAWLLCLAARFEDGKAAQEHLQALLTKCTLPNLFDSHPPFQIDGNFGGTAGMAECLLQSHAYEVHLLPALPPDWKSGSVTGLRARGGITVTSLAWEDGRLTQATLVASHTLKIPVRVQRSEHTKLITLPAGKAVVITP</sequence>
<dbReference type="Pfam" id="PF22124">
    <property type="entry name" value="Glyco_hydro_95_cat"/>
    <property type="match status" value="1"/>
</dbReference>
<protein>
    <submittedName>
        <fullName evidence="4">Alpha-L-fucosidase 2</fullName>
        <ecNumber evidence="4">3.2.1.51</ecNumber>
    </submittedName>
</protein>
<dbReference type="PANTHER" id="PTHR31084:SF0">
    <property type="entry name" value="ALPHA-L-FUCOSIDASE 2"/>
    <property type="match status" value="1"/>
</dbReference>
<dbReference type="InterPro" id="IPR049053">
    <property type="entry name" value="AFCA-like_C"/>
</dbReference>
<keyword evidence="5" id="KW-1185">Reference proteome</keyword>
<feature type="domain" description="Glycosyl hydrolase family 95 N-terminal" evidence="1">
    <location>
        <begin position="6"/>
        <end position="243"/>
    </location>
</feature>
<dbReference type="GO" id="GO:0004560">
    <property type="term" value="F:alpha-L-fucosidase activity"/>
    <property type="evidence" value="ECO:0007669"/>
    <property type="project" value="UniProtKB-EC"/>
</dbReference>
<dbReference type="InterPro" id="IPR016518">
    <property type="entry name" value="Alpha-L-fucosidase"/>
</dbReference>
<dbReference type="PANTHER" id="PTHR31084">
    <property type="entry name" value="ALPHA-L-FUCOSIDASE 2"/>
    <property type="match status" value="1"/>
</dbReference>
<evidence type="ECO:0000313" key="4">
    <source>
        <dbReference type="EMBL" id="MBB6049442.1"/>
    </source>
</evidence>
<feature type="domain" description="Alpha fucosidase A-like C-terminal" evidence="2">
    <location>
        <begin position="663"/>
        <end position="724"/>
    </location>
</feature>
<reference evidence="4 5" key="1">
    <citation type="submission" date="2020-08" db="EMBL/GenBank/DDBJ databases">
        <title>Genomic Encyclopedia of Type Strains, Phase IV (KMG-IV): sequencing the most valuable type-strain genomes for metagenomic binning, comparative biology and taxonomic classification.</title>
        <authorList>
            <person name="Goeker M."/>
        </authorList>
    </citation>
    <scope>NUCLEOTIDE SEQUENCE [LARGE SCALE GENOMIC DNA]</scope>
    <source>
        <strain evidence="4 5">DSM 23562</strain>
    </source>
</reference>
<dbReference type="AlphaFoldDB" id="A0A7W9W6C8"/>
<dbReference type="Proteomes" id="UP000520814">
    <property type="component" value="Unassembled WGS sequence"/>
</dbReference>
<name>A0A7W9W6C8_ARMRO</name>
<evidence type="ECO:0000259" key="1">
    <source>
        <dbReference type="Pfam" id="PF14498"/>
    </source>
</evidence>
<dbReference type="PIRSF" id="PIRSF007663">
    <property type="entry name" value="UCP007663"/>
    <property type="match status" value="1"/>
</dbReference>
<dbReference type="InterPro" id="IPR054363">
    <property type="entry name" value="GH95_cat"/>
</dbReference>
<dbReference type="Pfam" id="PF14498">
    <property type="entry name" value="Glyco_hyd_65N_2"/>
    <property type="match status" value="1"/>
</dbReference>
<dbReference type="GO" id="GO:0005975">
    <property type="term" value="P:carbohydrate metabolic process"/>
    <property type="evidence" value="ECO:0007669"/>
    <property type="project" value="InterPro"/>
</dbReference>
<evidence type="ECO:0000259" key="3">
    <source>
        <dbReference type="Pfam" id="PF22124"/>
    </source>
</evidence>
<dbReference type="EMBL" id="JACHGW010000001">
    <property type="protein sequence ID" value="MBB6049442.1"/>
    <property type="molecule type" value="Genomic_DNA"/>
</dbReference>
<proteinExistence type="predicted"/>
<dbReference type="Gene3D" id="2.70.98.50">
    <property type="entry name" value="putative glycoside hydrolase family protein from bacillus halodurans"/>
    <property type="match status" value="1"/>
</dbReference>
<keyword evidence="4" id="KW-0326">Glycosidase</keyword>
<dbReference type="SUPFAM" id="SSF48208">
    <property type="entry name" value="Six-hairpin glycosidases"/>
    <property type="match status" value="1"/>
</dbReference>
<evidence type="ECO:0000259" key="2">
    <source>
        <dbReference type="Pfam" id="PF21307"/>
    </source>
</evidence>
<dbReference type="InterPro" id="IPR027414">
    <property type="entry name" value="GH95_N_dom"/>
</dbReference>